<organism evidence="1 2">
    <name type="scientific">Micractinium conductrix</name>
    <dbReference type="NCBI Taxonomy" id="554055"/>
    <lineage>
        <taxon>Eukaryota</taxon>
        <taxon>Viridiplantae</taxon>
        <taxon>Chlorophyta</taxon>
        <taxon>core chlorophytes</taxon>
        <taxon>Trebouxiophyceae</taxon>
        <taxon>Chlorellales</taxon>
        <taxon>Chlorellaceae</taxon>
        <taxon>Chlorella clade</taxon>
        <taxon>Micractinium</taxon>
    </lineage>
</organism>
<dbReference type="SUPFAM" id="SSF52833">
    <property type="entry name" value="Thioredoxin-like"/>
    <property type="match status" value="1"/>
</dbReference>
<sequence>MADRLLVEQILEEDKLQEVLKRERLQVIELYTEWAGPTAAARSAWRKMATELGEPLPFDLGSAPLERMRGVQQLAGFTPSAQPQWVLFKGGKQVAAVTGLDLLRLTAAAQRARMLLLGAATVSAFPAGMSRAMGSEESGGRPFWDFIEKVKPVAKDKGYLPADDGLDALREELAGSAPAATREDKLAAALAKLVKEEQKYLLWYKEARDQGNAVDMDK</sequence>
<dbReference type="Proteomes" id="UP000239649">
    <property type="component" value="Unassembled WGS sequence"/>
</dbReference>
<dbReference type="Gene3D" id="3.40.30.10">
    <property type="entry name" value="Glutaredoxin"/>
    <property type="match status" value="1"/>
</dbReference>
<accession>A0A2P6UZU3</accession>
<protein>
    <submittedName>
        <fullName evidence="1">Thioredoxin</fullName>
    </submittedName>
</protein>
<comment type="caution">
    <text evidence="1">The sequence shown here is derived from an EMBL/GenBank/DDBJ whole genome shotgun (WGS) entry which is preliminary data.</text>
</comment>
<dbReference type="InterPro" id="IPR036249">
    <property type="entry name" value="Thioredoxin-like_sf"/>
</dbReference>
<reference evidence="1 2" key="1">
    <citation type="journal article" date="2018" name="Plant J.">
        <title>Genome sequences of Chlorella sorokiniana UTEX 1602 and Micractinium conductrix SAG 241.80: implications to maltose excretion by a green alga.</title>
        <authorList>
            <person name="Arriola M.B."/>
            <person name="Velmurugan N."/>
            <person name="Zhang Y."/>
            <person name="Plunkett M.H."/>
            <person name="Hondzo H."/>
            <person name="Barney B.M."/>
        </authorList>
    </citation>
    <scope>NUCLEOTIDE SEQUENCE [LARGE SCALE GENOMIC DNA]</scope>
    <source>
        <strain evidence="1 2">SAG 241.80</strain>
    </source>
</reference>
<evidence type="ECO:0000313" key="2">
    <source>
        <dbReference type="Proteomes" id="UP000239649"/>
    </source>
</evidence>
<dbReference type="EMBL" id="LHPF02000063">
    <property type="protein sequence ID" value="PSC67366.1"/>
    <property type="molecule type" value="Genomic_DNA"/>
</dbReference>
<dbReference type="AlphaFoldDB" id="A0A2P6UZU3"/>
<proteinExistence type="predicted"/>
<name>A0A2P6UZU3_9CHLO</name>
<dbReference type="OrthoDB" id="10263751at2759"/>
<keyword evidence="2" id="KW-1185">Reference proteome</keyword>
<evidence type="ECO:0000313" key="1">
    <source>
        <dbReference type="EMBL" id="PSC67366.1"/>
    </source>
</evidence>
<gene>
    <name evidence="1" type="ORF">C2E20_8959</name>
</gene>